<evidence type="ECO:0000259" key="5">
    <source>
        <dbReference type="PROSITE" id="PS50893"/>
    </source>
</evidence>
<proteinExistence type="predicted"/>
<evidence type="ECO:0000313" key="7">
    <source>
        <dbReference type="Proteomes" id="UP000257706"/>
    </source>
</evidence>
<keyword evidence="1" id="KW-0813">Transport</keyword>
<dbReference type="SMART" id="SM00382">
    <property type="entry name" value="AAA"/>
    <property type="match status" value="1"/>
</dbReference>
<reference evidence="6 7" key="1">
    <citation type="journal article" date="2018" name="Nat. Biotechnol.">
        <title>A standardized bacterial taxonomy based on genome phylogeny substantially revises the tree of life.</title>
        <authorList>
            <person name="Parks D.H."/>
            <person name="Chuvochina M."/>
            <person name="Waite D.W."/>
            <person name="Rinke C."/>
            <person name="Skarshewski A."/>
            <person name="Chaumeil P.A."/>
            <person name="Hugenholtz P."/>
        </authorList>
    </citation>
    <scope>NUCLEOTIDE SEQUENCE [LARGE SCALE GENOMIC DNA]</scope>
    <source>
        <strain evidence="6">UBA8739</strain>
    </source>
</reference>
<protein>
    <submittedName>
        <fullName evidence="6">Cell division ATP-binding protein FtsE</fullName>
    </submittedName>
</protein>
<dbReference type="Pfam" id="PF00005">
    <property type="entry name" value="ABC_tran"/>
    <property type="match status" value="1"/>
</dbReference>
<dbReference type="InterPro" id="IPR003593">
    <property type="entry name" value="AAA+_ATPase"/>
</dbReference>
<evidence type="ECO:0000256" key="4">
    <source>
        <dbReference type="SAM" id="MobiDB-lite"/>
    </source>
</evidence>
<dbReference type="InterPro" id="IPR050093">
    <property type="entry name" value="ABC_SmlMolc_Importer"/>
</dbReference>
<dbReference type="InterPro" id="IPR003439">
    <property type="entry name" value="ABC_transporter-like_ATP-bd"/>
</dbReference>
<gene>
    <name evidence="6" type="ORF">DCK97_13510</name>
</gene>
<keyword evidence="6" id="KW-0132">Cell division</keyword>
<dbReference type="PROSITE" id="PS00211">
    <property type="entry name" value="ABC_TRANSPORTER_1"/>
    <property type="match status" value="1"/>
</dbReference>
<evidence type="ECO:0000313" key="6">
    <source>
        <dbReference type="EMBL" id="HAE48431.1"/>
    </source>
</evidence>
<keyword evidence="2" id="KW-0547">Nucleotide-binding</keyword>
<organism evidence="6 7">
    <name type="scientific">Tistrella mobilis</name>
    <dbReference type="NCBI Taxonomy" id="171437"/>
    <lineage>
        <taxon>Bacteria</taxon>
        <taxon>Pseudomonadati</taxon>
        <taxon>Pseudomonadota</taxon>
        <taxon>Alphaproteobacteria</taxon>
        <taxon>Geminicoccales</taxon>
        <taxon>Geminicoccaceae</taxon>
        <taxon>Tistrella</taxon>
    </lineage>
</organism>
<dbReference type="PROSITE" id="PS50893">
    <property type="entry name" value="ABC_TRANSPORTER_2"/>
    <property type="match status" value="1"/>
</dbReference>
<dbReference type="GO" id="GO:0016887">
    <property type="term" value="F:ATP hydrolysis activity"/>
    <property type="evidence" value="ECO:0007669"/>
    <property type="project" value="InterPro"/>
</dbReference>
<evidence type="ECO:0000256" key="2">
    <source>
        <dbReference type="ARBA" id="ARBA00022741"/>
    </source>
</evidence>
<evidence type="ECO:0000256" key="1">
    <source>
        <dbReference type="ARBA" id="ARBA00022448"/>
    </source>
</evidence>
<dbReference type="InterPro" id="IPR027417">
    <property type="entry name" value="P-loop_NTPase"/>
</dbReference>
<keyword evidence="6" id="KW-0131">Cell cycle</keyword>
<dbReference type="GO" id="GO:0051301">
    <property type="term" value="P:cell division"/>
    <property type="evidence" value="ECO:0007669"/>
    <property type="project" value="UniProtKB-KW"/>
</dbReference>
<comment type="caution">
    <text evidence="6">The sequence shown here is derived from an EMBL/GenBank/DDBJ whole genome shotgun (WGS) entry which is preliminary data.</text>
</comment>
<feature type="non-terminal residue" evidence="6">
    <location>
        <position position="1"/>
    </location>
</feature>
<dbReference type="GO" id="GO:0005524">
    <property type="term" value="F:ATP binding"/>
    <property type="evidence" value="ECO:0007669"/>
    <property type="project" value="UniProtKB-KW"/>
</dbReference>
<feature type="compositionally biased region" description="Basic and acidic residues" evidence="4">
    <location>
        <begin position="199"/>
        <end position="209"/>
    </location>
</feature>
<feature type="domain" description="ABC transporter" evidence="5">
    <location>
        <begin position="1"/>
        <end position="198"/>
    </location>
</feature>
<dbReference type="Proteomes" id="UP000257706">
    <property type="component" value="Unassembled WGS sequence"/>
</dbReference>
<dbReference type="PANTHER" id="PTHR42781:SF4">
    <property type="entry name" value="SPERMIDINE_PUTRESCINE IMPORT ATP-BINDING PROTEIN POTA"/>
    <property type="match status" value="1"/>
</dbReference>
<dbReference type="Gene3D" id="3.40.50.300">
    <property type="entry name" value="P-loop containing nucleotide triphosphate hydrolases"/>
    <property type="match status" value="1"/>
</dbReference>
<sequence length="209" mass="22676">GPSGCGKTTNLRMIAGLLDPTKGEILIGGRAVNNVPIHKRNLGIVFQNYALFPHKTVAENVAFGLKYRDIPSSEIAGRVQAALDLVQLPHVGERYPKALSGGQQQRLAIARAVVVRPRLLLADEPTGNLDAEMGLKLMHLFEELNKLGTTIVIATHDTTLLARFRHPRLVLTEGRLKTMPPAPPSRGPVVQRTAPVAPRAEETRGEGRS</sequence>
<feature type="region of interest" description="Disordered" evidence="4">
    <location>
        <begin position="176"/>
        <end position="209"/>
    </location>
</feature>
<name>A0A3B9IKQ0_9PROT</name>
<dbReference type="InterPro" id="IPR017871">
    <property type="entry name" value="ABC_transporter-like_CS"/>
</dbReference>
<keyword evidence="3 6" id="KW-0067">ATP-binding</keyword>
<dbReference type="PANTHER" id="PTHR42781">
    <property type="entry name" value="SPERMIDINE/PUTRESCINE IMPORT ATP-BINDING PROTEIN POTA"/>
    <property type="match status" value="1"/>
</dbReference>
<evidence type="ECO:0000256" key="3">
    <source>
        <dbReference type="ARBA" id="ARBA00022840"/>
    </source>
</evidence>
<accession>A0A3B9IKQ0</accession>
<dbReference type="SUPFAM" id="SSF52540">
    <property type="entry name" value="P-loop containing nucleoside triphosphate hydrolases"/>
    <property type="match status" value="1"/>
</dbReference>
<dbReference type="EMBL" id="DMAI01000215">
    <property type="protein sequence ID" value="HAE48431.1"/>
    <property type="molecule type" value="Genomic_DNA"/>
</dbReference>
<dbReference type="AlphaFoldDB" id="A0A3B9IKQ0"/>